<dbReference type="EMBL" id="JAJJMA010186940">
    <property type="protein sequence ID" value="MCL7038111.1"/>
    <property type="molecule type" value="Genomic_DNA"/>
</dbReference>
<dbReference type="InterPro" id="IPR057765">
    <property type="entry name" value="MS1-like_ubiquitin"/>
</dbReference>
<accession>A0AA41SMP3</accession>
<dbReference type="PANTHER" id="PTHR46201">
    <property type="entry name" value="PHD FINGER PROTEIN MALE MEIOCYTE DEATH 1-RELATED"/>
    <property type="match status" value="1"/>
</dbReference>
<evidence type="ECO:0000256" key="2">
    <source>
        <dbReference type="ARBA" id="ARBA00022771"/>
    </source>
</evidence>
<dbReference type="InterPro" id="IPR058054">
    <property type="entry name" value="Znf_MS1-like"/>
</dbReference>
<evidence type="ECO:0000256" key="3">
    <source>
        <dbReference type="ARBA" id="ARBA00022833"/>
    </source>
</evidence>
<keyword evidence="1" id="KW-0479">Metal-binding</keyword>
<dbReference type="PANTHER" id="PTHR46201:SF9">
    <property type="entry name" value="PHD FINGER PROTEIN MALE MEIOCYTE DEATH 1"/>
    <property type="match status" value="1"/>
</dbReference>
<dbReference type="AlphaFoldDB" id="A0AA41SMP3"/>
<dbReference type="Pfam" id="PF25565">
    <property type="entry name" value="Ubiquitin_At1g33420"/>
    <property type="match status" value="1"/>
</dbReference>
<feature type="domain" description="Zinc finger PHD-type" evidence="4">
    <location>
        <begin position="471"/>
        <end position="517"/>
    </location>
</feature>
<dbReference type="InterPro" id="IPR013083">
    <property type="entry name" value="Znf_RING/FYVE/PHD"/>
</dbReference>
<dbReference type="SUPFAM" id="SSF57903">
    <property type="entry name" value="FYVE/PHD zinc finger"/>
    <property type="match status" value="1"/>
</dbReference>
<dbReference type="InterPro" id="IPR011011">
    <property type="entry name" value="Znf_FYVE_PHD"/>
</dbReference>
<dbReference type="GO" id="GO:0008270">
    <property type="term" value="F:zinc ion binding"/>
    <property type="evidence" value="ECO:0007669"/>
    <property type="project" value="UniProtKB-KW"/>
</dbReference>
<gene>
    <name evidence="5" type="ORF">MKW94_014852</name>
</gene>
<dbReference type="CDD" id="cd15556">
    <property type="entry name" value="PHD_MMD1_like"/>
    <property type="match status" value="1"/>
</dbReference>
<dbReference type="SMART" id="SM00249">
    <property type="entry name" value="PHD"/>
    <property type="match status" value="1"/>
</dbReference>
<dbReference type="Proteomes" id="UP001177140">
    <property type="component" value="Unassembled WGS sequence"/>
</dbReference>
<evidence type="ECO:0000256" key="1">
    <source>
        <dbReference type="ARBA" id="ARBA00022723"/>
    </source>
</evidence>
<sequence length="521" mass="58862">MASKKKIIINLKTGKRVVKDDRKRYGFHSFCDPDSALDCDFNGTFRDNIRELVMKCGEIEDWNVEGCPTWCTLLVDEKRSGGGGGGFVIPLYIIAESVENSSKPYCPSCQSVGWSHHLVSKRRYHVIIPADDEWQTSTCKTLFGYQTHLLHGLIHCNGFGHLLRINGLEGGSKFLTGRDVMDLWDRICTALRARKITVHDVSKKRSMDVRLLYGIAYGHSWFGRWGYGFFHGSFGVTEDDYHTAIGKLGSLNLDEIVKDSGSEDMENFIETYREMTEIPLITIKDLLGIMFNTGSVQHSLPFQDVRNNNSNKISGTAGLNVYNDVLYLYKEILLQGYDGMTISEFSQWSTRTVLDSKHFAKEWPLKQEEDFLSFVCRLKPEYESPGEVVVVPVHTTIGELKTKIECTLRDTYCLLENFRVSAVEGLEELEDHEYVPSGWLKSGANIWVLGDGHEGSDQLEYEGGAKRWTVDCICGAKDDDGERMAACESCDVWEHTRCRGIYDADAVPESFLCVNCSDPLD</sequence>
<proteinExistence type="predicted"/>
<evidence type="ECO:0000313" key="5">
    <source>
        <dbReference type="EMBL" id="MCL7038111.1"/>
    </source>
</evidence>
<dbReference type="Pfam" id="PF20826">
    <property type="entry name" value="PHD_5"/>
    <property type="match status" value="1"/>
</dbReference>
<keyword evidence="3" id="KW-0862">Zinc</keyword>
<keyword evidence="2" id="KW-0863">Zinc-finger</keyword>
<evidence type="ECO:0000313" key="6">
    <source>
        <dbReference type="Proteomes" id="UP001177140"/>
    </source>
</evidence>
<dbReference type="InterPro" id="IPR001965">
    <property type="entry name" value="Znf_PHD"/>
</dbReference>
<dbReference type="Gene3D" id="3.30.40.10">
    <property type="entry name" value="Zinc/RING finger domain, C3HC4 (zinc finger)"/>
    <property type="match status" value="1"/>
</dbReference>
<reference evidence="5" key="1">
    <citation type="submission" date="2022-03" db="EMBL/GenBank/DDBJ databases">
        <title>A functionally conserved STORR gene fusion in Papaver species that diverged 16.8 million years ago.</title>
        <authorList>
            <person name="Catania T."/>
        </authorList>
    </citation>
    <scope>NUCLEOTIDE SEQUENCE</scope>
    <source>
        <strain evidence="5">S-191538</strain>
    </source>
</reference>
<name>A0AA41SMP3_PAPNU</name>
<evidence type="ECO:0000259" key="4">
    <source>
        <dbReference type="SMART" id="SM00249"/>
    </source>
</evidence>
<organism evidence="5 6">
    <name type="scientific">Papaver nudicaule</name>
    <name type="common">Iceland poppy</name>
    <dbReference type="NCBI Taxonomy" id="74823"/>
    <lineage>
        <taxon>Eukaryota</taxon>
        <taxon>Viridiplantae</taxon>
        <taxon>Streptophyta</taxon>
        <taxon>Embryophyta</taxon>
        <taxon>Tracheophyta</taxon>
        <taxon>Spermatophyta</taxon>
        <taxon>Magnoliopsida</taxon>
        <taxon>Ranunculales</taxon>
        <taxon>Papaveraceae</taxon>
        <taxon>Papaveroideae</taxon>
        <taxon>Papaver</taxon>
    </lineage>
</organism>
<comment type="caution">
    <text evidence="5">The sequence shown here is derived from an EMBL/GenBank/DDBJ whole genome shotgun (WGS) entry which is preliminary data.</text>
</comment>
<keyword evidence="6" id="KW-1185">Reference proteome</keyword>
<protein>
    <recommendedName>
        <fullName evidence="4">Zinc finger PHD-type domain-containing protein</fullName>
    </recommendedName>
</protein>